<comment type="caution">
    <text evidence="2">The sequence shown here is derived from an EMBL/GenBank/DDBJ whole genome shotgun (WGS) entry which is preliminary data.</text>
</comment>
<feature type="chain" id="PRO_5046182452" evidence="1">
    <location>
        <begin position="23"/>
        <end position="144"/>
    </location>
</feature>
<evidence type="ECO:0000313" key="3">
    <source>
        <dbReference type="Proteomes" id="UP001143543"/>
    </source>
</evidence>
<feature type="signal peptide" evidence="1">
    <location>
        <begin position="1"/>
        <end position="22"/>
    </location>
</feature>
<gene>
    <name evidence="2" type="ORF">Y10_01560</name>
</gene>
<accession>A0ABQ5MEJ7</accession>
<evidence type="ECO:0000313" key="2">
    <source>
        <dbReference type="EMBL" id="GLB47788.1"/>
    </source>
</evidence>
<dbReference type="Gene3D" id="2.60.40.10">
    <property type="entry name" value="Immunoglobulins"/>
    <property type="match status" value="1"/>
</dbReference>
<proteinExistence type="predicted"/>
<dbReference type="RefSeq" id="WP_281763454.1">
    <property type="nucleotide sequence ID" value="NZ_BRVO01000001.1"/>
</dbReference>
<keyword evidence="1" id="KW-0732">Signal</keyword>
<sequence length="144" mass="16516">MKKTLLLCISLISIATLTTSCAEFFEDCLFWPAKPNIKTASIPQGNVNTYYYTEIEAEIENDPDDLNYYYDFDVEGELPYGLEYWTYDNILIIEGTPQETGTFSFTVELYVEAPYRGNDDESDDNNICLGNDITHKTFTLRVPN</sequence>
<evidence type="ECO:0000256" key="1">
    <source>
        <dbReference type="SAM" id="SignalP"/>
    </source>
</evidence>
<dbReference type="EMBL" id="BRVO01000001">
    <property type="protein sequence ID" value="GLB47788.1"/>
    <property type="molecule type" value="Genomic_DNA"/>
</dbReference>
<dbReference type="InterPro" id="IPR013783">
    <property type="entry name" value="Ig-like_fold"/>
</dbReference>
<dbReference type="Proteomes" id="UP001143543">
    <property type="component" value="Unassembled WGS sequence"/>
</dbReference>
<organism evidence="2 3">
    <name type="scientific">Neptunitalea lumnitzerae</name>
    <dbReference type="NCBI Taxonomy" id="2965509"/>
    <lineage>
        <taxon>Bacteria</taxon>
        <taxon>Pseudomonadati</taxon>
        <taxon>Bacteroidota</taxon>
        <taxon>Flavobacteriia</taxon>
        <taxon>Flavobacteriales</taxon>
        <taxon>Flavobacteriaceae</taxon>
        <taxon>Neptunitalea</taxon>
    </lineage>
</organism>
<protein>
    <submittedName>
        <fullName evidence="2">Uncharacterized protein</fullName>
    </submittedName>
</protein>
<keyword evidence="3" id="KW-1185">Reference proteome</keyword>
<dbReference type="PROSITE" id="PS51257">
    <property type="entry name" value="PROKAR_LIPOPROTEIN"/>
    <property type="match status" value="1"/>
</dbReference>
<name>A0ABQ5MEJ7_9FLAO</name>
<reference evidence="2" key="1">
    <citation type="submission" date="2022-07" db="EMBL/GenBank/DDBJ databases">
        <title>Taxonomy of Novel Oxalotrophic and Methylotrophic Bacteria.</title>
        <authorList>
            <person name="Sahin N."/>
            <person name="Tani A."/>
        </authorList>
    </citation>
    <scope>NUCLEOTIDE SEQUENCE</scope>
    <source>
        <strain evidence="2">Y10</strain>
    </source>
</reference>